<evidence type="ECO:0000313" key="2">
    <source>
        <dbReference type="EMBL" id="KAF2654591.1"/>
    </source>
</evidence>
<gene>
    <name evidence="2" type="ORF">K491DRAFT_705094</name>
</gene>
<evidence type="ECO:0000256" key="1">
    <source>
        <dbReference type="SAM" id="MobiDB-lite"/>
    </source>
</evidence>
<proteinExistence type="predicted"/>
<dbReference type="OrthoDB" id="3913483at2759"/>
<feature type="region of interest" description="Disordered" evidence="1">
    <location>
        <begin position="1"/>
        <end position="124"/>
    </location>
</feature>
<accession>A0A6A6T5X7</accession>
<keyword evidence="3" id="KW-1185">Reference proteome</keyword>
<protein>
    <submittedName>
        <fullName evidence="2">Uncharacterized protein</fullName>
    </submittedName>
</protein>
<name>A0A6A6T5X7_9PLEO</name>
<dbReference type="AlphaFoldDB" id="A0A6A6T5X7"/>
<organism evidence="2 3">
    <name type="scientific">Lophiostoma macrostomum CBS 122681</name>
    <dbReference type="NCBI Taxonomy" id="1314788"/>
    <lineage>
        <taxon>Eukaryota</taxon>
        <taxon>Fungi</taxon>
        <taxon>Dikarya</taxon>
        <taxon>Ascomycota</taxon>
        <taxon>Pezizomycotina</taxon>
        <taxon>Dothideomycetes</taxon>
        <taxon>Pleosporomycetidae</taxon>
        <taxon>Pleosporales</taxon>
        <taxon>Lophiostomataceae</taxon>
        <taxon>Lophiostoma</taxon>
    </lineage>
</organism>
<evidence type="ECO:0000313" key="3">
    <source>
        <dbReference type="Proteomes" id="UP000799324"/>
    </source>
</evidence>
<sequence>MPSIEKTQANLPLPEQPPVASDWNSADARTVNVGAGGRSEDLTHDGLGSDTLRSPATADSAVRTDGEALKTNTAIGAGRQAKEGLSGIPNDAVPRGSKNKAGLEDTTNKDFGYPQKNDPSSGTK</sequence>
<dbReference type="Proteomes" id="UP000799324">
    <property type="component" value="Unassembled WGS sequence"/>
</dbReference>
<feature type="compositionally biased region" description="Polar residues" evidence="1">
    <location>
        <begin position="1"/>
        <end position="10"/>
    </location>
</feature>
<dbReference type="EMBL" id="MU004361">
    <property type="protein sequence ID" value="KAF2654591.1"/>
    <property type="molecule type" value="Genomic_DNA"/>
</dbReference>
<reference evidence="2" key="1">
    <citation type="journal article" date="2020" name="Stud. Mycol.">
        <title>101 Dothideomycetes genomes: a test case for predicting lifestyles and emergence of pathogens.</title>
        <authorList>
            <person name="Haridas S."/>
            <person name="Albert R."/>
            <person name="Binder M."/>
            <person name="Bloem J."/>
            <person name="Labutti K."/>
            <person name="Salamov A."/>
            <person name="Andreopoulos B."/>
            <person name="Baker S."/>
            <person name="Barry K."/>
            <person name="Bills G."/>
            <person name="Bluhm B."/>
            <person name="Cannon C."/>
            <person name="Castanera R."/>
            <person name="Culley D."/>
            <person name="Daum C."/>
            <person name="Ezra D."/>
            <person name="Gonzalez J."/>
            <person name="Henrissat B."/>
            <person name="Kuo A."/>
            <person name="Liang C."/>
            <person name="Lipzen A."/>
            <person name="Lutzoni F."/>
            <person name="Magnuson J."/>
            <person name="Mondo S."/>
            <person name="Nolan M."/>
            <person name="Ohm R."/>
            <person name="Pangilinan J."/>
            <person name="Park H.-J."/>
            <person name="Ramirez L."/>
            <person name="Alfaro M."/>
            <person name="Sun H."/>
            <person name="Tritt A."/>
            <person name="Yoshinaga Y."/>
            <person name="Zwiers L.-H."/>
            <person name="Turgeon B."/>
            <person name="Goodwin S."/>
            <person name="Spatafora J."/>
            <person name="Crous P."/>
            <person name="Grigoriev I."/>
        </authorList>
    </citation>
    <scope>NUCLEOTIDE SEQUENCE</scope>
    <source>
        <strain evidence="2">CBS 122681</strain>
    </source>
</reference>